<dbReference type="InterPro" id="IPR036737">
    <property type="entry name" value="OmpA-like_sf"/>
</dbReference>
<dbReference type="PANTHER" id="PTHR30329:SF21">
    <property type="entry name" value="LIPOPROTEIN YIAD-RELATED"/>
    <property type="match status" value="1"/>
</dbReference>
<evidence type="ECO:0000256" key="1">
    <source>
        <dbReference type="PROSITE-ProRule" id="PRU00473"/>
    </source>
</evidence>
<protein>
    <recommendedName>
        <fullName evidence="2">OmpA-like domain-containing protein</fullName>
    </recommendedName>
</protein>
<evidence type="ECO:0000313" key="3">
    <source>
        <dbReference type="EMBL" id="KGO95581.1"/>
    </source>
</evidence>
<dbReference type="InterPro" id="IPR050330">
    <property type="entry name" value="Bact_OuterMem_StrucFunc"/>
</dbReference>
<dbReference type="GO" id="GO:0016020">
    <property type="term" value="C:membrane"/>
    <property type="evidence" value="ECO:0007669"/>
    <property type="project" value="UniProtKB-UniRule"/>
</dbReference>
<accession>A0A0A2MVE7</accession>
<dbReference type="InterPro" id="IPR006665">
    <property type="entry name" value="OmpA-like"/>
</dbReference>
<dbReference type="Proteomes" id="UP000030149">
    <property type="component" value="Unassembled WGS sequence"/>
</dbReference>
<dbReference type="eggNOG" id="COG2885">
    <property type="taxonomic scope" value="Bacteria"/>
</dbReference>
<proteinExistence type="predicted"/>
<reference evidence="4" key="1">
    <citation type="submission" date="2013-09" db="EMBL/GenBank/DDBJ databases">
        <authorList>
            <person name="Zeng Z."/>
            <person name="Chen C."/>
        </authorList>
    </citation>
    <scope>NUCLEOTIDE SEQUENCE [LARGE SCALE GENOMIC DNA]</scope>
    <source>
        <strain evidence="4">DK69</strain>
    </source>
</reference>
<dbReference type="SUPFAM" id="SSF103088">
    <property type="entry name" value="OmpA-like"/>
    <property type="match status" value="2"/>
</dbReference>
<dbReference type="PROSITE" id="PS51123">
    <property type="entry name" value="OMPA_2"/>
    <property type="match status" value="2"/>
</dbReference>
<dbReference type="PANTHER" id="PTHR30329">
    <property type="entry name" value="STATOR ELEMENT OF FLAGELLAR MOTOR COMPLEX"/>
    <property type="match status" value="1"/>
</dbReference>
<dbReference type="Gene3D" id="3.30.1330.60">
    <property type="entry name" value="OmpA-like domain"/>
    <property type="match status" value="2"/>
</dbReference>
<dbReference type="Pfam" id="PF00691">
    <property type="entry name" value="OmpA"/>
    <property type="match status" value="2"/>
</dbReference>
<evidence type="ECO:0000313" key="4">
    <source>
        <dbReference type="Proteomes" id="UP000030149"/>
    </source>
</evidence>
<organism evidence="3 4">
    <name type="scientific">Flavobacterium enshiense DK69</name>
    <dbReference type="NCBI Taxonomy" id="1107311"/>
    <lineage>
        <taxon>Bacteria</taxon>
        <taxon>Pseudomonadati</taxon>
        <taxon>Bacteroidota</taxon>
        <taxon>Flavobacteriia</taxon>
        <taxon>Flavobacteriales</taxon>
        <taxon>Flavobacteriaceae</taxon>
        <taxon>Flavobacterium</taxon>
    </lineage>
</organism>
<evidence type="ECO:0000259" key="2">
    <source>
        <dbReference type="PROSITE" id="PS51123"/>
    </source>
</evidence>
<sequence>MLFFFFVLNFDKIRYVKKNMKKCLLLLLISFVSKTFSQEKFSVYFDFDVHEVNRDSGQKLADWISKNKNAEIQKIYGYCDSVGSHSYNDKLALHRANFIETALRNSGMNMVEKLEVKGFGKRSEQLKDQADNRRVDIYFQLKEEKMSSKITQMKVGDKLRLKNLNFYNRSGVVLPKSEPVLVELLEIMKQNPKLKIEIQGHICCQPEGDREDISTLRCKTVYNYLIANGIDKSRLSYKGFGSTMPLYPIPERNEFEQDENRRVEIQILENQ</sequence>
<feature type="domain" description="OmpA-like" evidence="2">
    <location>
        <begin position="153"/>
        <end position="271"/>
    </location>
</feature>
<name>A0A0A2MVE7_9FLAO</name>
<dbReference type="CDD" id="cd07185">
    <property type="entry name" value="OmpA_C-like"/>
    <property type="match status" value="2"/>
</dbReference>
<comment type="caution">
    <text evidence="3">The sequence shown here is derived from an EMBL/GenBank/DDBJ whole genome shotgun (WGS) entry which is preliminary data.</text>
</comment>
<keyword evidence="1" id="KW-0472">Membrane</keyword>
<dbReference type="EMBL" id="JRLZ01000009">
    <property type="protein sequence ID" value="KGO95581.1"/>
    <property type="molecule type" value="Genomic_DNA"/>
</dbReference>
<keyword evidence="4" id="KW-1185">Reference proteome</keyword>
<gene>
    <name evidence="3" type="ORF">Q767_10140</name>
</gene>
<reference evidence="3 4" key="2">
    <citation type="journal article" date="2015" name="Stand. Genomic Sci.">
        <title>High quality draft genomic sequence of Flavobacterium enshiense DK69(T) and comparison among Flavobacterium genomes.</title>
        <authorList>
            <person name="Zeng Z."/>
            <person name="Chen C."/>
            <person name="Du H."/>
            <person name="Wang G."/>
            <person name="Li M."/>
        </authorList>
    </citation>
    <scope>NUCLEOTIDE SEQUENCE [LARGE SCALE GENOMIC DNA]</scope>
    <source>
        <strain evidence="3 4">DK69</strain>
    </source>
</reference>
<dbReference type="AlphaFoldDB" id="A0A0A2MVE7"/>
<dbReference type="PATRIC" id="fig|1107311.5.peg.547"/>
<feature type="domain" description="OmpA-like" evidence="2">
    <location>
        <begin position="32"/>
        <end position="143"/>
    </location>
</feature>
<dbReference type="STRING" id="1107311.Q767_10140"/>